<reference evidence="3" key="3">
    <citation type="submission" date="2025-08" db="UniProtKB">
        <authorList>
            <consortium name="RefSeq"/>
        </authorList>
    </citation>
    <scope>IDENTIFICATION</scope>
    <source>
        <strain evidence="3">NI907</strain>
    </source>
</reference>
<protein>
    <submittedName>
        <fullName evidence="3">Uncharacterized protein</fullName>
    </submittedName>
</protein>
<evidence type="ECO:0000313" key="2">
    <source>
        <dbReference type="Proteomes" id="UP000515153"/>
    </source>
</evidence>
<dbReference type="KEGG" id="pgri:PgNI_07344"/>
<feature type="region of interest" description="Disordered" evidence="1">
    <location>
        <begin position="13"/>
        <end position="69"/>
    </location>
</feature>
<dbReference type="Proteomes" id="UP000515153">
    <property type="component" value="Unplaced"/>
</dbReference>
<sequence length="334" mass="36689">MNVVALTSSCWLHGLPAQPPGGQQRFLHHPDEPAPTDLDARANRQFDPPSADQHGVARARPPSRQSFSRLHELRDEVVTEVISRLNPPPPGEDEEEEEQYCELDVCVDFTKSWLAPAQATPRWLAVSCSDPFGVVPRWDLSALHSSHLQHLELEKGHLLVSVAGGVDSCAEDASDAVVAQTAPSGCSGGPTVCVRGRAGSRSAVQVQLAAANHVGRLGQRAALGNCGRGPLREAAGAERIVQNTPAVLELPLYHTFKGTRIKHWSIVLSLKNSFNGMTHWLRPLRLQKFHDIAAFEKVQNTLLRLRMEDDERLNDIAERFVDSVQGGRKHPNRT</sequence>
<keyword evidence="2" id="KW-1185">Reference proteome</keyword>
<dbReference type="AlphaFoldDB" id="A0A6P8B307"/>
<gene>
    <name evidence="3" type="ORF">PgNI_07344</name>
</gene>
<evidence type="ECO:0000313" key="3">
    <source>
        <dbReference type="RefSeq" id="XP_030981510.1"/>
    </source>
</evidence>
<name>A0A6P8B307_PYRGI</name>
<organism evidence="2 3">
    <name type="scientific">Pyricularia grisea</name>
    <name type="common">Crabgrass-specific blast fungus</name>
    <name type="synonym">Magnaporthe grisea</name>
    <dbReference type="NCBI Taxonomy" id="148305"/>
    <lineage>
        <taxon>Eukaryota</taxon>
        <taxon>Fungi</taxon>
        <taxon>Dikarya</taxon>
        <taxon>Ascomycota</taxon>
        <taxon>Pezizomycotina</taxon>
        <taxon>Sordariomycetes</taxon>
        <taxon>Sordariomycetidae</taxon>
        <taxon>Magnaporthales</taxon>
        <taxon>Pyriculariaceae</taxon>
        <taxon>Pyricularia</taxon>
    </lineage>
</organism>
<reference evidence="3" key="1">
    <citation type="journal article" date="2019" name="Mol. Biol. Evol.">
        <title>Blast fungal genomes show frequent chromosomal changes, gene gains and losses, and effector gene turnover.</title>
        <authorList>
            <person name="Gomez Luciano L.B."/>
            <person name="Jason Tsai I."/>
            <person name="Chuma I."/>
            <person name="Tosa Y."/>
            <person name="Chen Y.H."/>
            <person name="Li J.Y."/>
            <person name="Li M.Y."/>
            <person name="Jade Lu M.Y."/>
            <person name="Nakayashiki H."/>
            <person name="Li W.H."/>
        </authorList>
    </citation>
    <scope>NUCLEOTIDE SEQUENCE</scope>
    <source>
        <strain evidence="3">NI907</strain>
    </source>
</reference>
<proteinExistence type="predicted"/>
<evidence type="ECO:0000256" key="1">
    <source>
        <dbReference type="SAM" id="MobiDB-lite"/>
    </source>
</evidence>
<reference evidence="3" key="2">
    <citation type="submission" date="2019-10" db="EMBL/GenBank/DDBJ databases">
        <authorList>
            <consortium name="NCBI Genome Project"/>
        </authorList>
    </citation>
    <scope>NUCLEOTIDE SEQUENCE</scope>
    <source>
        <strain evidence="3">NI907</strain>
    </source>
</reference>
<feature type="compositionally biased region" description="Basic and acidic residues" evidence="1">
    <location>
        <begin position="28"/>
        <end position="44"/>
    </location>
</feature>
<dbReference type="GeneID" id="41962267"/>
<dbReference type="RefSeq" id="XP_030981510.1">
    <property type="nucleotide sequence ID" value="XM_031127358.1"/>
</dbReference>
<accession>A0A6P8B307</accession>